<keyword evidence="3" id="KW-1185">Reference proteome</keyword>
<evidence type="ECO:0000313" key="3">
    <source>
        <dbReference type="Proteomes" id="UP000055024"/>
    </source>
</evidence>
<sequence>MFHIVGNFFKRGKKRPKNVHRENWKTNIKMKDKINDNGSD</sequence>
<dbReference type="AlphaFoldDB" id="A0A0V1FL01"/>
<evidence type="ECO:0000256" key="1">
    <source>
        <dbReference type="SAM" id="MobiDB-lite"/>
    </source>
</evidence>
<feature type="compositionally biased region" description="Basic and acidic residues" evidence="1">
    <location>
        <begin position="19"/>
        <end position="40"/>
    </location>
</feature>
<organism evidence="2 3">
    <name type="scientific">Trichinella zimbabwensis</name>
    <dbReference type="NCBI Taxonomy" id="268475"/>
    <lineage>
        <taxon>Eukaryota</taxon>
        <taxon>Metazoa</taxon>
        <taxon>Ecdysozoa</taxon>
        <taxon>Nematoda</taxon>
        <taxon>Enoplea</taxon>
        <taxon>Dorylaimia</taxon>
        <taxon>Trichinellida</taxon>
        <taxon>Trichinellidae</taxon>
        <taxon>Trichinella</taxon>
    </lineage>
</organism>
<comment type="caution">
    <text evidence="2">The sequence shown here is derived from an EMBL/GenBank/DDBJ whole genome shotgun (WGS) entry which is preliminary data.</text>
</comment>
<proteinExistence type="predicted"/>
<dbReference type="EMBL" id="JYDP01006188">
    <property type="protein sequence ID" value="KRY86749.1"/>
    <property type="molecule type" value="Genomic_DNA"/>
</dbReference>
<gene>
    <name evidence="2" type="ORF">T11_3743</name>
</gene>
<feature type="region of interest" description="Disordered" evidence="1">
    <location>
        <begin position="13"/>
        <end position="40"/>
    </location>
</feature>
<protein>
    <submittedName>
        <fullName evidence="2">Uncharacterized protein</fullName>
    </submittedName>
</protein>
<evidence type="ECO:0000313" key="2">
    <source>
        <dbReference type="EMBL" id="KRY86749.1"/>
    </source>
</evidence>
<accession>A0A0V1FL01</accession>
<dbReference type="Proteomes" id="UP000055024">
    <property type="component" value="Unassembled WGS sequence"/>
</dbReference>
<reference evidence="2 3" key="1">
    <citation type="submission" date="2015-01" db="EMBL/GenBank/DDBJ databases">
        <title>Evolution of Trichinella species and genotypes.</title>
        <authorList>
            <person name="Korhonen P.K."/>
            <person name="Edoardo P."/>
            <person name="Giuseppe L.R."/>
            <person name="Gasser R.B."/>
        </authorList>
    </citation>
    <scope>NUCLEOTIDE SEQUENCE [LARGE SCALE GENOMIC DNA]</scope>
    <source>
        <strain evidence="2">ISS1029</strain>
    </source>
</reference>
<name>A0A0V1FL01_9BILA</name>